<keyword evidence="6" id="KW-0812">Transmembrane</keyword>
<feature type="domain" description="UvrD-like helicase ATP-binding" evidence="7">
    <location>
        <begin position="136"/>
        <end position="210"/>
    </location>
</feature>
<dbReference type="Proteomes" id="UP000287872">
    <property type="component" value="Unassembled WGS sequence"/>
</dbReference>
<dbReference type="GO" id="GO:0016787">
    <property type="term" value="F:hydrolase activity"/>
    <property type="evidence" value="ECO:0007669"/>
    <property type="project" value="UniProtKB-UniRule"/>
</dbReference>
<evidence type="ECO:0000313" key="9">
    <source>
        <dbReference type="Proteomes" id="UP000287872"/>
    </source>
</evidence>
<keyword evidence="6" id="KW-1133">Transmembrane helix</keyword>
<evidence type="ECO:0000313" key="8">
    <source>
        <dbReference type="EMBL" id="GCD11623.1"/>
    </source>
</evidence>
<keyword evidence="4 5" id="KW-0067">ATP-binding</keyword>
<dbReference type="PANTHER" id="PTHR11070">
    <property type="entry name" value="UVRD / RECB / PCRA DNA HELICASE FAMILY MEMBER"/>
    <property type="match status" value="1"/>
</dbReference>
<proteinExistence type="predicted"/>
<keyword evidence="3 5" id="KW-0347">Helicase</keyword>
<organism evidence="8 9">
    <name type="scientific">Clostridium tagluense</name>
    <dbReference type="NCBI Taxonomy" id="360422"/>
    <lineage>
        <taxon>Bacteria</taxon>
        <taxon>Bacillati</taxon>
        <taxon>Bacillota</taxon>
        <taxon>Clostridia</taxon>
        <taxon>Eubacteriales</taxon>
        <taxon>Clostridiaceae</taxon>
        <taxon>Clostridium</taxon>
    </lineage>
</organism>
<dbReference type="InterPro" id="IPR000212">
    <property type="entry name" value="DNA_helicase_UvrD/REP"/>
</dbReference>
<dbReference type="Gene3D" id="3.40.50.300">
    <property type="entry name" value="P-loop containing nucleotide triphosphate hydrolases"/>
    <property type="match status" value="1"/>
</dbReference>
<evidence type="ECO:0000256" key="3">
    <source>
        <dbReference type="ARBA" id="ARBA00022806"/>
    </source>
</evidence>
<dbReference type="GO" id="GO:0005829">
    <property type="term" value="C:cytosol"/>
    <property type="evidence" value="ECO:0007669"/>
    <property type="project" value="TreeGrafter"/>
</dbReference>
<accession>A0A401UPZ4</accession>
<protein>
    <recommendedName>
        <fullName evidence="7">UvrD-like helicase ATP-binding domain-containing protein</fullName>
    </recommendedName>
</protein>
<dbReference type="PROSITE" id="PS51198">
    <property type="entry name" value="UVRD_HELICASE_ATP_BIND"/>
    <property type="match status" value="1"/>
</dbReference>
<keyword evidence="1 5" id="KW-0547">Nucleotide-binding</keyword>
<dbReference type="PANTHER" id="PTHR11070:SF63">
    <property type="entry name" value="DNA HELICASE IV"/>
    <property type="match status" value="1"/>
</dbReference>
<dbReference type="EMBL" id="BHYK01000020">
    <property type="protein sequence ID" value="GCD11623.1"/>
    <property type="molecule type" value="Genomic_DNA"/>
</dbReference>
<evidence type="ECO:0000256" key="1">
    <source>
        <dbReference type="ARBA" id="ARBA00022741"/>
    </source>
</evidence>
<dbReference type="SUPFAM" id="SSF52540">
    <property type="entry name" value="P-loop containing nucleoside triphosphate hydrolases"/>
    <property type="match status" value="1"/>
</dbReference>
<name>A0A401UPZ4_9CLOT</name>
<dbReference type="InterPro" id="IPR014016">
    <property type="entry name" value="UvrD-like_ATP-bd"/>
</dbReference>
<sequence>MSNNILLMILGLIVAMIFISSRKKRRIRIQEQRAYFNKIVNEFKIACEEVDGYTKDFYYTYFIKEQWKNKYKDLYSKVDKKWKYQELKLGKDILNSIDEFKNKFSNIEKMRDDYNKKFIEIEKINYKNLFDNIEGRALDQQQRECVIKEEINNLVIAGAGTGKTTTIVGKVKYLLEKYKYNPDEILILSFTNASASEMAERVKKETGKNI</sequence>
<dbReference type="OrthoDB" id="9758243at2"/>
<dbReference type="RefSeq" id="WP_125003598.1">
    <property type="nucleotide sequence ID" value="NZ_BHYK01000020.1"/>
</dbReference>
<keyword evidence="6" id="KW-0472">Membrane</keyword>
<evidence type="ECO:0000259" key="7">
    <source>
        <dbReference type="PROSITE" id="PS51198"/>
    </source>
</evidence>
<evidence type="ECO:0000256" key="6">
    <source>
        <dbReference type="SAM" id="Phobius"/>
    </source>
</evidence>
<evidence type="ECO:0000256" key="2">
    <source>
        <dbReference type="ARBA" id="ARBA00022801"/>
    </source>
</evidence>
<evidence type="ECO:0000256" key="4">
    <source>
        <dbReference type="ARBA" id="ARBA00022840"/>
    </source>
</evidence>
<comment type="caution">
    <text evidence="8">The sequence shown here is derived from an EMBL/GenBank/DDBJ whole genome shotgun (WGS) entry which is preliminary data.</text>
</comment>
<keyword evidence="9" id="KW-1185">Reference proteome</keyword>
<dbReference type="GO" id="GO:0043138">
    <property type="term" value="F:3'-5' DNA helicase activity"/>
    <property type="evidence" value="ECO:0007669"/>
    <property type="project" value="TreeGrafter"/>
</dbReference>
<feature type="transmembrane region" description="Helical" evidence="6">
    <location>
        <begin position="6"/>
        <end position="23"/>
    </location>
</feature>
<evidence type="ECO:0000256" key="5">
    <source>
        <dbReference type="PROSITE-ProRule" id="PRU00560"/>
    </source>
</evidence>
<reference evidence="8 9" key="1">
    <citation type="submission" date="2018-11" db="EMBL/GenBank/DDBJ databases">
        <title>Genome sequencing and assembly of Clostridium tagluense strain A121.</title>
        <authorList>
            <person name="Murakami T."/>
            <person name="Segawa T."/>
            <person name="Shcherbakova V.A."/>
            <person name="Mori H."/>
            <person name="Yoshimura Y."/>
        </authorList>
    </citation>
    <scope>NUCLEOTIDE SEQUENCE [LARGE SCALE GENOMIC DNA]</scope>
    <source>
        <strain evidence="8 9">A121</strain>
    </source>
</reference>
<feature type="binding site" evidence="5">
    <location>
        <begin position="157"/>
        <end position="164"/>
    </location>
    <ligand>
        <name>ATP</name>
        <dbReference type="ChEBI" id="CHEBI:30616"/>
    </ligand>
</feature>
<dbReference type="InterPro" id="IPR027417">
    <property type="entry name" value="P-loop_NTPase"/>
</dbReference>
<gene>
    <name evidence="8" type="ORF">Ctaglu_32460</name>
</gene>
<keyword evidence="2 5" id="KW-0378">Hydrolase</keyword>
<dbReference type="GO" id="GO:0005524">
    <property type="term" value="F:ATP binding"/>
    <property type="evidence" value="ECO:0007669"/>
    <property type="project" value="UniProtKB-UniRule"/>
</dbReference>
<dbReference type="Pfam" id="PF00580">
    <property type="entry name" value="UvrD-helicase"/>
    <property type="match status" value="1"/>
</dbReference>
<dbReference type="GO" id="GO:0003677">
    <property type="term" value="F:DNA binding"/>
    <property type="evidence" value="ECO:0007669"/>
    <property type="project" value="InterPro"/>
</dbReference>
<dbReference type="AlphaFoldDB" id="A0A401UPZ4"/>
<dbReference type="GO" id="GO:0000725">
    <property type="term" value="P:recombinational repair"/>
    <property type="evidence" value="ECO:0007669"/>
    <property type="project" value="TreeGrafter"/>
</dbReference>